<keyword evidence="2" id="KW-1185">Reference proteome</keyword>
<dbReference type="EMBL" id="MCFJ01000003">
    <property type="protein sequence ID" value="ORY68817.1"/>
    <property type="molecule type" value="Genomic_DNA"/>
</dbReference>
<dbReference type="InParanoid" id="A0A1Y2EBL9"/>
<dbReference type="Proteomes" id="UP000193689">
    <property type="component" value="Unassembled WGS sequence"/>
</dbReference>
<protein>
    <submittedName>
        <fullName evidence="1">Uncharacterized protein</fullName>
    </submittedName>
</protein>
<gene>
    <name evidence="1" type="ORF">BCR38DRAFT_508029</name>
</gene>
<name>A0A1Y2EBL9_9PEZI</name>
<organism evidence="1 2">
    <name type="scientific">Pseudomassariella vexata</name>
    <dbReference type="NCBI Taxonomy" id="1141098"/>
    <lineage>
        <taxon>Eukaryota</taxon>
        <taxon>Fungi</taxon>
        <taxon>Dikarya</taxon>
        <taxon>Ascomycota</taxon>
        <taxon>Pezizomycotina</taxon>
        <taxon>Sordariomycetes</taxon>
        <taxon>Xylariomycetidae</taxon>
        <taxon>Amphisphaeriales</taxon>
        <taxon>Pseudomassariaceae</taxon>
        <taxon>Pseudomassariella</taxon>
    </lineage>
</organism>
<dbReference type="RefSeq" id="XP_040719104.1">
    <property type="nucleotide sequence ID" value="XM_040864963.1"/>
</dbReference>
<evidence type="ECO:0000313" key="1">
    <source>
        <dbReference type="EMBL" id="ORY68817.1"/>
    </source>
</evidence>
<proteinExistence type="predicted"/>
<dbReference type="GeneID" id="63781175"/>
<sequence length="179" mass="20612">MHIQDLRLVPAICPSGLHTCDRTFTPLADAHIVPIMPTGGNRDDGVEDLDLAYPERRVELATRTEHVLAADYTLLIPPALRSREQNLGADPWYYYGPVHTLHTLTLDMPEEVLFCSWDMISFTNTSDTLRKTTRKWQVHASPHKEKRRCMNSQRRCTTVLWLMPNSRNSPQVGMENSRW</sequence>
<accession>A0A1Y2EBL9</accession>
<comment type="caution">
    <text evidence="1">The sequence shown here is derived from an EMBL/GenBank/DDBJ whole genome shotgun (WGS) entry which is preliminary data.</text>
</comment>
<dbReference type="AlphaFoldDB" id="A0A1Y2EBL9"/>
<evidence type="ECO:0000313" key="2">
    <source>
        <dbReference type="Proteomes" id="UP000193689"/>
    </source>
</evidence>
<reference evidence="1 2" key="1">
    <citation type="submission" date="2016-07" db="EMBL/GenBank/DDBJ databases">
        <title>Pervasive Adenine N6-methylation of Active Genes in Fungi.</title>
        <authorList>
            <consortium name="DOE Joint Genome Institute"/>
            <person name="Mondo S.J."/>
            <person name="Dannebaum R.O."/>
            <person name="Kuo R.C."/>
            <person name="Labutti K."/>
            <person name="Haridas S."/>
            <person name="Kuo A."/>
            <person name="Salamov A."/>
            <person name="Ahrendt S.R."/>
            <person name="Lipzen A."/>
            <person name="Sullivan W."/>
            <person name="Andreopoulos W.B."/>
            <person name="Clum A."/>
            <person name="Lindquist E."/>
            <person name="Daum C."/>
            <person name="Ramamoorthy G.K."/>
            <person name="Gryganskyi A."/>
            <person name="Culley D."/>
            <person name="Magnuson J.K."/>
            <person name="James T.Y."/>
            <person name="O'Malley M.A."/>
            <person name="Stajich J.E."/>
            <person name="Spatafora J.W."/>
            <person name="Visel A."/>
            <person name="Grigoriev I.V."/>
        </authorList>
    </citation>
    <scope>NUCLEOTIDE SEQUENCE [LARGE SCALE GENOMIC DNA]</scope>
    <source>
        <strain evidence="1 2">CBS 129021</strain>
    </source>
</reference>